<feature type="transmembrane region" description="Helical" evidence="1">
    <location>
        <begin position="12"/>
        <end position="34"/>
    </location>
</feature>
<keyword evidence="1" id="KW-1133">Transmembrane helix</keyword>
<evidence type="ECO:0000313" key="3">
    <source>
        <dbReference type="Proteomes" id="UP001234989"/>
    </source>
</evidence>
<dbReference type="PANTHER" id="PTHR34964:SF1">
    <property type="entry name" value="MEMBRANE LIPOPROTEIN"/>
    <property type="match status" value="1"/>
</dbReference>
<feature type="transmembrane region" description="Helical" evidence="1">
    <location>
        <begin position="41"/>
        <end position="63"/>
    </location>
</feature>
<keyword evidence="1" id="KW-0812">Transmembrane</keyword>
<proteinExistence type="predicted"/>
<organism evidence="2 3">
    <name type="scientific">Solanum verrucosum</name>
    <dbReference type="NCBI Taxonomy" id="315347"/>
    <lineage>
        <taxon>Eukaryota</taxon>
        <taxon>Viridiplantae</taxon>
        <taxon>Streptophyta</taxon>
        <taxon>Embryophyta</taxon>
        <taxon>Tracheophyta</taxon>
        <taxon>Spermatophyta</taxon>
        <taxon>Magnoliopsida</taxon>
        <taxon>eudicotyledons</taxon>
        <taxon>Gunneridae</taxon>
        <taxon>Pentapetalae</taxon>
        <taxon>asterids</taxon>
        <taxon>lamiids</taxon>
        <taxon>Solanales</taxon>
        <taxon>Solanaceae</taxon>
        <taxon>Solanoideae</taxon>
        <taxon>Solaneae</taxon>
        <taxon>Solanum</taxon>
    </lineage>
</organism>
<accession>A0AAF0U9M9</accession>
<sequence>MEDRDGDFRVSLISSIFCICVVIGGVFLVIYLTVPKFSQSWFLLLALILVGSPWLFWLLTYMYTCIKRCYCNIHNPQISRDTSRPSTMSNLGIPRNVSTRNSTCCCHHNNNYDEKHVKFDCVVEVDIATKMEKMHELSLERDNIEVDRELKLDGFIF</sequence>
<name>A0AAF0U9M9_SOLVR</name>
<evidence type="ECO:0008006" key="4">
    <source>
        <dbReference type="Google" id="ProtNLM"/>
    </source>
</evidence>
<gene>
    <name evidence="2" type="ORF">MTR67_035021</name>
</gene>
<evidence type="ECO:0000313" key="2">
    <source>
        <dbReference type="EMBL" id="WMV41636.1"/>
    </source>
</evidence>
<dbReference type="EMBL" id="CP133619">
    <property type="protein sequence ID" value="WMV41636.1"/>
    <property type="molecule type" value="Genomic_DNA"/>
</dbReference>
<protein>
    <recommendedName>
        <fullName evidence="4">Transmembrane protein</fullName>
    </recommendedName>
</protein>
<reference evidence="2" key="1">
    <citation type="submission" date="2023-08" db="EMBL/GenBank/DDBJ databases">
        <title>A de novo genome assembly of Solanum verrucosum Schlechtendal, a Mexican diploid species geographically isolated from the other diploid A-genome species in potato relatives.</title>
        <authorList>
            <person name="Hosaka K."/>
        </authorList>
    </citation>
    <scope>NUCLEOTIDE SEQUENCE</scope>
    <source>
        <tissue evidence="2">Young leaves</tissue>
    </source>
</reference>
<dbReference type="AlphaFoldDB" id="A0AAF0U9M9"/>
<evidence type="ECO:0000256" key="1">
    <source>
        <dbReference type="SAM" id="Phobius"/>
    </source>
</evidence>
<keyword evidence="1" id="KW-0472">Membrane</keyword>
<dbReference type="Proteomes" id="UP001234989">
    <property type="component" value="Chromosome 8"/>
</dbReference>
<keyword evidence="3" id="KW-1185">Reference proteome</keyword>
<dbReference type="PANTHER" id="PTHR34964">
    <property type="entry name" value="MEMBRANE LIPOPROTEIN-RELATED"/>
    <property type="match status" value="1"/>
</dbReference>